<feature type="transmembrane region" description="Helical" evidence="2">
    <location>
        <begin position="207"/>
        <end position="225"/>
    </location>
</feature>
<accession>A0A438HJ46</accession>
<reference evidence="4 5" key="1">
    <citation type="journal article" date="2018" name="PLoS Genet.">
        <title>Population sequencing reveals clonal diversity and ancestral inbreeding in the grapevine cultivar Chardonnay.</title>
        <authorList>
            <person name="Roach M.J."/>
            <person name="Johnson D.L."/>
            <person name="Bohlmann J."/>
            <person name="van Vuuren H.J."/>
            <person name="Jones S.J."/>
            <person name="Pretorius I.S."/>
            <person name="Schmidt S.A."/>
            <person name="Borneman A.R."/>
        </authorList>
    </citation>
    <scope>NUCLEOTIDE SEQUENCE [LARGE SCALE GENOMIC DNA]</scope>
    <source>
        <strain evidence="5">cv. Chardonnay</strain>
        <tissue evidence="4">Leaf</tissue>
    </source>
</reference>
<evidence type="ECO:0000313" key="5">
    <source>
        <dbReference type="Proteomes" id="UP000288805"/>
    </source>
</evidence>
<dbReference type="AlphaFoldDB" id="A0A438HJ46"/>
<comment type="caution">
    <text evidence="4">The sequence shown here is derived from an EMBL/GenBank/DDBJ whole genome shotgun (WGS) entry which is preliminary data.</text>
</comment>
<keyword evidence="2" id="KW-0472">Membrane</keyword>
<dbReference type="PANTHER" id="PTHR43243">
    <property type="entry name" value="INNER MEMBRANE TRANSPORTER YGJI-RELATED"/>
    <property type="match status" value="1"/>
</dbReference>
<keyword evidence="2" id="KW-0812">Transmembrane</keyword>
<evidence type="ECO:0000259" key="3">
    <source>
        <dbReference type="Pfam" id="PF13906"/>
    </source>
</evidence>
<dbReference type="Gene3D" id="1.20.1740.10">
    <property type="entry name" value="Amino acid/polyamine transporter I"/>
    <property type="match status" value="1"/>
</dbReference>
<evidence type="ECO:0000256" key="1">
    <source>
        <dbReference type="ARBA" id="ARBA00008572"/>
    </source>
</evidence>
<dbReference type="Proteomes" id="UP000288805">
    <property type="component" value="Unassembled WGS sequence"/>
</dbReference>
<protein>
    <submittedName>
        <fullName evidence="4">Cationic amino acid transporter 9, chloroplastic</fullName>
    </submittedName>
</protein>
<dbReference type="PANTHER" id="PTHR43243:SF45">
    <property type="entry name" value="CATIONIC AMINO ACID TRANSPORTER 9, CHLOROPLASTIC"/>
    <property type="match status" value="1"/>
</dbReference>
<evidence type="ECO:0000313" key="4">
    <source>
        <dbReference type="EMBL" id="RVW84505.1"/>
    </source>
</evidence>
<sequence>MVLKAILTGATVVFFAYVGFDAVANSAEESKRPQPSWEPSCLCRVIYWCLLSNHWNGTLQAPWEDAPLAEAFTSKGLKYVSILISIGAVAGLTTTLLVGLYVQSRLYLGLGRDGLLPSLLLEYTKSPYPCSFSDLGWLFCCCSMCCNPFAGMTRQQVKFLQGLFYRVGASFFCLLVAAVIAVLASIALYSRQVYMNPPGFSCPGVPIVPAVCIFFNIFLFAQLHYEAWVRFVILSLISIGGQMSPESPVLARFLLPWV</sequence>
<name>A0A438HJ46_VITVI</name>
<feature type="domain" description="Cationic amino acid transporter C-terminal" evidence="3">
    <location>
        <begin position="200"/>
        <end position="239"/>
    </location>
</feature>
<gene>
    <name evidence="4" type="primary">CAT9_0</name>
    <name evidence="4" type="ORF">CK203_041302</name>
</gene>
<dbReference type="Pfam" id="PF13906">
    <property type="entry name" value="AA_permease_C"/>
    <property type="match status" value="1"/>
</dbReference>
<evidence type="ECO:0000256" key="2">
    <source>
        <dbReference type="SAM" id="Phobius"/>
    </source>
</evidence>
<organism evidence="4 5">
    <name type="scientific">Vitis vinifera</name>
    <name type="common">Grape</name>
    <dbReference type="NCBI Taxonomy" id="29760"/>
    <lineage>
        <taxon>Eukaryota</taxon>
        <taxon>Viridiplantae</taxon>
        <taxon>Streptophyta</taxon>
        <taxon>Embryophyta</taxon>
        <taxon>Tracheophyta</taxon>
        <taxon>Spermatophyta</taxon>
        <taxon>Magnoliopsida</taxon>
        <taxon>eudicotyledons</taxon>
        <taxon>Gunneridae</taxon>
        <taxon>Pentapetalae</taxon>
        <taxon>rosids</taxon>
        <taxon>Vitales</taxon>
        <taxon>Vitaceae</taxon>
        <taxon>Viteae</taxon>
        <taxon>Vitis</taxon>
    </lineage>
</organism>
<comment type="similarity">
    <text evidence="1">Belongs to the amino acid-polyamine-organocation (APC) superfamily. Cationic amino acid transporter (CAT) (TC 2.A.3.3) family.</text>
</comment>
<proteinExistence type="inferred from homology"/>
<feature type="transmembrane region" description="Helical" evidence="2">
    <location>
        <begin position="79"/>
        <end position="102"/>
    </location>
</feature>
<feature type="transmembrane region" description="Helical" evidence="2">
    <location>
        <begin position="163"/>
        <end position="187"/>
    </location>
</feature>
<keyword evidence="2" id="KW-1133">Transmembrane helix</keyword>
<dbReference type="InterPro" id="IPR029485">
    <property type="entry name" value="CAT_C"/>
</dbReference>
<dbReference type="EMBL" id="QGNW01000215">
    <property type="protein sequence ID" value="RVW84505.1"/>
    <property type="molecule type" value="Genomic_DNA"/>
</dbReference>